<dbReference type="InterPro" id="IPR036704">
    <property type="entry name" value="RraA/RraA-like_sf"/>
</dbReference>
<dbReference type="SUPFAM" id="SSF89562">
    <property type="entry name" value="RraA-like"/>
    <property type="match status" value="1"/>
</dbReference>
<dbReference type="PANTHER" id="PTHR33254">
    <property type="entry name" value="4-HYDROXY-4-METHYL-2-OXOGLUTARATE ALDOLASE 3-RELATED"/>
    <property type="match status" value="1"/>
</dbReference>
<gene>
    <name evidence="1" type="ORF">UFOPK4049_00934</name>
</gene>
<dbReference type="CDD" id="cd16841">
    <property type="entry name" value="RraA_family"/>
    <property type="match status" value="1"/>
</dbReference>
<dbReference type="AlphaFoldDB" id="A0A6J7PW88"/>
<dbReference type="InterPro" id="IPR005493">
    <property type="entry name" value="RraA/RraA-like"/>
</dbReference>
<sequence>MSLLNVDPRVKTPMVSDCLDAVGVRNNVMNISVRALRPHYRAVGLAATIEFEPSTEFDQKDPYGVAIDFLDTLQPGELAVVATGGEDRSAFWGELFSAAAKGRGATGVVTDGPLRDTEAIVAVDFAAFGKAARPIDYKGRMRVKNTRSAVICGGVEIHPGDAIIADSDGVVVVPAKFITEVFDAANKRAQSEKTVLKELLDGKSVRQVWDTYGVL</sequence>
<accession>A0A6J7PW88</accession>
<dbReference type="EMBL" id="CAFBPB010000125">
    <property type="protein sequence ID" value="CAB5009181.1"/>
    <property type="molecule type" value="Genomic_DNA"/>
</dbReference>
<organism evidence="1">
    <name type="scientific">freshwater metagenome</name>
    <dbReference type="NCBI Taxonomy" id="449393"/>
    <lineage>
        <taxon>unclassified sequences</taxon>
        <taxon>metagenomes</taxon>
        <taxon>ecological metagenomes</taxon>
    </lineage>
</organism>
<evidence type="ECO:0000313" key="1">
    <source>
        <dbReference type="EMBL" id="CAB5009181.1"/>
    </source>
</evidence>
<reference evidence="1" key="1">
    <citation type="submission" date="2020-05" db="EMBL/GenBank/DDBJ databases">
        <authorList>
            <person name="Chiriac C."/>
            <person name="Salcher M."/>
            <person name="Ghai R."/>
            <person name="Kavagutti S V."/>
        </authorList>
    </citation>
    <scope>NUCLEOTIDE SEQUENCE</scope>
</reference>
<name>A0A6J7PW88_9ZZZZ</name>
<proteinExistence type="predicted"/>
<protein>
    <submittedName>
        <fullName evidence="1">Unannotated protein</fullName>
    </submittedName>
</protein>
<dbReference type="Pfam" id="PF03737">
    <property type="entry name" value="RraA-like"/>
    <property type="match status" value="1"/>
</dbReference>
<dbReference type="PANTHER" id="PTHR33254:SF4">
    <property type="entry name" value="4-HYDROXY-4-METHYL-2-OXOGLUTARATE ALDOLASE 3-RELATED"/>
    <property type="match status" value="1"/>
</dbReference>
<dbReference type="Gene3D" id="3.50.30.40">
    <property type="entry name" value="Ribonuclease E inhibitor RraA/RraA-like"/>
    <property type="match status" value="1"/>
</dbReference>